<dbReference type="AlphaFoldDB" id="H0UKM0"/>
<dbReference type="RefSeq" id="WP_008522913.1">
    <property type="nucleotide sequence ID" value="NZ_CM001376.1"/>
</dbReference>
<dbReference type="Proteomes" id="UP000003806">
    <property type="component" value="Chromosome"/>
</dbReference>
<protein>
    <recommendedName>
        <fullName evidence="1">PucR C-terminal helix-turn-helix domain-containing protein</fullName>
    </recommendedName>
</protein>
<sequence length="445" mass="47421">MPTLGELTAHFQSLGVTLRGAPQGNAVRWTLAEPPYAPQSAGAVALIVQSFPPERWEACVRAVQAVAAGGAVPIVRGPAPDTALSADQNVPLETLVTGLSSFFDRRAERILEDLTSGAPLEALVQSLARGLGHAAWIPRGGLAPVLAARSSQFISQIRSLPLHELLGIYPHRAVTSGGETAGWLLVYPTGGEPIDRPLDEAAAALTLYFDRTGQKLASAERLNEEIWRSLLTAHPAELEALVRRAERFLPREELAVALVIPQTSPAQTRDRLRAACKAHICAPFGSGFAAPACRDDLPALRGLAAAVPDASLALGGFKQSPKDAGESLNEALAAADAGLRRPGTLACWDDLDDAALLTPVARSDAGRRYVTRRLAPFAFHPELIETLEALSLENWNGAAAADRLRIHYNTIRQRLGKIERLSPGAASGRNGFALSLALRLRRLAL</sequence>
<evidence type="ECO:0000313" key="2">
    <source>
        <dbReference type="EMBL" id="EHM13229.1"/>
    </source>
</evidence>
<feature type="domain" description="PucR C-terminal helix-turn-helix" evidence="1">
    <location>
        <begin position="383"/>
        <end position="440"/>
    </location>
</feature>
<dbReference type="PANTHER" id="PTHR33744">
    <property type="entry name" value="CARBOHYDRATE DIACID REGULATOR"/>
    <property type="match status" value="1"/>
</dbReference>
<dbReference type="HOGENOM" id="CLU_615074_0_0_0"/>
<name>H0UKM0_9BACT</name>
<organism evidence="2 3">
    <name type="scientific">Jonquetella anthropi DSM 22815</name>
    <dbReference type="NCBI Taxonomy" id="885272"/>
    <lineage>
        <taxon>Bacteria</taxon>
        <taxon>Thermotogati</taxon>
        <taxon>Synergistota</taxon>
        <taxon>Synergistia</taxon>
        <taxon>Synergistales</taxon>
        <taxon>Dethiosulfovibrionaceae</taxon>
        <taxon>Jonquetella</taxon>
    </lineage>
</organism>
<keyword evidence="3" id="KW-1185">Reference proteome</keyword>
<dbReference type="Gene3D" id="1.10.10.2840">
    <property type="entry name" value="PucR C-terminal helix-turn-helix domain"/>
    <property type="match status" value="1"/>
</dbReference>
<dbReference type="InterPro" id="IPR042070">
    <property type="entry name" value="PucR_C-HTH_sf"/>
</dbReference>
<dbReference type="Pfam" id="PF13556">
    <property type="entry name" value="HTH_30"/>
    <property type="match status" value="1"/>
</dbReference>
<dbReference type="PANTHER" id="PTHR33744:SF7">
    <property type="entry name" value="PUCR FAMILY TRANSCRIPTIONAL REGULATOR"/>
    <property type="match status" value="1"/>
</dbReference>
<dbReference type="InterPro" id="IPR051448">
    <property type="entry name" value="CdaR-like_regulators"/>
</dbReference>
<evidence type="ECO:0000313" key="3">
    <source>
        <dbReference type="Proteomes" id="UP000003806"/>
    </source>
</evidence>
<reference evidence="2 3" key="1">
    <citation type="submission" date="2011-11" db="EMBL/GenBank/DDBJ databases">
        <title>The Noncontiguous Finished genome of Jonquetella anthropi DSM 22815.</title>
        <authorList>
            <consortium name="US DOE Joint Genome Institute (JGI-PGF)"/>
            <person name="Lucas S."/>
            <person name="Copeland A."/>
            <person name="Lapidus A."/>
            <person name="Glavina del Rio T."/>
            <person name="Dalin E."/>
            <person name="Tice H."/>
            <person name="Bruce D."/>
            <person name="Goodwin L."/>
            <person name="Pitluck S."/>
            <person name="Peters L."/>
            <person name="Mikhailova N."/>
            <person name="Held B."/>
            <person name="Kyrpides N."/>
            <person name="Mavromatis K."/>
            <person name="Ivanova N."/>
            <person name="Markowitz V."/>
            <person name="Cheng J.-F."/>
            <person name="Hugenholtz P."/>
            <person name="Woyke T."/>
            <person name="Wu D."/>
            <person name="Gronow S."/>
            <person name="Wellnitz S."/>
            <person name="Brambilla E."/>
            <person name="Klenk H.-P."/>
            <person name="Eisen J.A."/>
        </authorList>
    </citation>
    <scope>NUCLEOTIDE SEQUENCE [LARGE SCALE GENOMIC DNA]</scope>
    <source>
        <strain evidence="2 3">DSM 22815</strain>
    </source>
</reference>
<dbReference type="InterPro" id="IPR025736">
    <property type="entry name" value="PucR_C-HTH_dom"/>
</dbReference>
<dbReference type="STRING" id="885272.JonanDRAFT_0854"/>
<proteinExistence type="predicted"/>
<dbReference type="eggNOG" id="COG2508">
    <property type="taxonomic scope" value="Bacteria"/>
</dbReference>
<gene>
    <name evidence="2" type="ORF">JonanDRAFT_0854</name>
</gene>
<accession>H0UKM0</accession>
<evidence type="ECO:0000259" key="1">
    <source>
        <dbReference type="Pfam" id="PF13556"/>
    </source>
</evidence>
<dbReference type="EMBL" id="CM001376">
    <property type="protein sequence ID" value="EHM13229.1"/>
    <property type="molecule type" value="Genomic_DNA"/>
</dbReference>